<gene>
    <name evidence="2" type="ORF">EHF44_27760</name>
</gene>
<keyword evidence="1" id="KW-0472">Membrane</keyword>
<keyword evidence="1" id="KW-0812">Transmembrane</keyword>
<feature type="transmembrane region" description="Helical" evidence="1">
    <location>
        <begin position="78"/>
        <end position="97"/>
    </location>
</feature>
<evidence type="ECO:0000313" key="3">
    <source>
        <dbReference type="Proteomes" id="UP000270411"/>
    </source>
</evidence>
<protein>
    <recommendedName>
        <fullName evidence="4">DUF4239 domain-containing protein</fullName>
    </recommendedName>
</protein>
<evidence type="ECO:0000256" key="1">
    <source>
        <dbReference type="SAM" id="Phobius"/>
    </source>
</evidence>
<dbReference type="RefSeq" id="WP_124686980.1">
    <property type="nucleotide sequence ID" value="NZ_CP033971.1"/>
</dbReference>
<feature type="transmembrane region" description="Helical" evidence="1">
    <location>
        <begin position="12"/>
        <end position="30"/>
    </location>
</feature>
<organism evidence="2 3">
    <name type="scientific">Cupriavidus pauculus</name>
    <dbReference type="NCBI Taxonomy" id="82633"/>
    <lineage>
        <taxon>Bacteria</taxon>
        <taxon>Pseudomonadati</taxon>
        <taxon>Pseudomonadota</taxon>
        <taxon>Betaproteobacteria</taxon>
        <taxon>Burkholderiales</taxon>
        <taxon>Burkholderiaceae</taxon>
        <taxon>Cupriavidus</taxon>
    </lineage>
</organism>
<keyword evidence="1" id="KW-1133">Transmembrane helix</keyword>
<dbReference type="AlphaFoldDB" id="A0A3G8H9S0"/>
<accession>A0A3G8H9S0</accession>
<geneLocation type="plasmid" evidence="2">
    <name>unnamed2</name>
</geneLocation>
<keyword evidence="2" id="KW-0614">Plasmid</keyword>
<feature type="transmembrane region" description="Helical" evidence="1">
    <location>
        <begin position="208"/>
        <end position="231"/>
    </location>
</feature>
<dbReference type="Proteomes" id="UP000270411">
    <property type="component" value="Plasmid unnamed2"/>
</dbReference>
<reference evidence="3" key="1">
    <citation type="submission" date="2018-11" db="EMBL/GenBank/DDBJ databases">
        <title>FDA dAtabase for Regulatory Grade micrObial Sequences (FDA-ARGOS): Supporting development and validation of Infectious Disease Dx tests.</title>
        <authorList>
            <person name="Goldberg B."/>
            <person name="Campos J."/>
            <person name="Tallon L."/>
            <person name="Sadzewicz L."/>
            <person name="Zhao X."/>
            <person name="Vavikolanu K."/>
            <person name="Mehta A."/>
            <person name="Aluvathingal J."/>
            <person name="Nadendla S."/>
            <person name="Geyer C."/>
            <person name="Nandy P."/>
            <person name="Yan Y."/>
            <person name="Sichtig H."/>
        </authorList>
    </citation>
    <scope>NUCLEOTIDE SEQUENCE [LARGE SCALE GENOMIC DNA]</scope>
    <source>
        <strain evidence="3">FDAARGOS_614</strain>
        <plasmid evidence="3">unnamed2</plasmid>
    </source>
</reference>
<evidence type="ECO:0000313" key="2">
    <source>
        <dbReference type="EMBL" id="AZG17251.1"/>
    </source>
</evidence>
<dbReference type="EMBL" id="CP033971">
    <property type="protein sequence ID" value="AZG17251.1"/>
    <property type="molecule type" value="Genomic_DNA"/>
</dbReference>
<name>A0A3G8H9S0_9BURK</name>
<evidence type="ECO:0008006" key="4">
    <source>
        <dbReference type="Google" id="ProtNLM"/>
    </source>
</evidence>
<dbReference type="KEGG" id="cpau:EHF44_27760"/>
<feature type="transmembrane region" description="Helical" evidence="1">
    <location>
        <begin position="36"/>
        <end position="58"/>
    </location>
</feature>
<proteinExistence type="predicted"/>
<sequence length="247" mass="27919">MKSQNIKSAKQIAVVVVITSALGTPLYYAIEAGNDRLIGIIFAIMMPIMFCALFRSNLKKYRYATESQRKLAKLQSDLPLLVTGVSLALTLVTQGFISEWNDGWKIVERMEPGLTTISKFVNSKECAIPRRTAAPCFAEKESLKEIHQQIISPSAEQMRLTLEKLRGNVFIMVLDEPVEARERLRDILAASISDMESHLPPQMLWLKWLSFPLALLSVLIFLVSGSMRFALSWVDWEAARRREGYPA</sequence>